<organism evidence="1 2">
    <name type="scientific">Ruminococcus hominis</name>
    <dbReference type="NCBI Taxonomy" id="2763065"/>
    <lineage>
        <taxon>Bacteria</taxon>
        <taxon>Bacillati</taxon>
        <taxon>Bacillota</taxon>
        <taxon>Clostridia</taxon>
        <taxon>Eubacteriales</taxon>
        <taxon>Oscillospiraceae</taxon>
        <taxon>Ruminococcus</taxon>
    </lineage>
</organism>
<sequence>MDKKTIYAMKNAFDEIVKIIQEEAVEFWYARDCVCSELFCCSDKKLERRVKSQEKKLVQESRELPQTK</sequence>
<dbReference type="Proteomes" id="UP000631576">
    <property type="component" value="Unassembled WGS sequence"/>
</dbReference>
<dbReference type="RefSeq" id="WP_118737869.1">
    <property type="nucleotide sequence ID" value="NZ_JACOPE010000001.1"/>
</dbReference>
<proteinExistence type="predicted"/>
<accession>A0ABR7G420</accession>
<comment type="caution">
    <text evidence="1">The sequence shown here is derived from an EMBL/GenBank/DDBJ whole genome shotgun (WGS) entry which is preliminary data.</text>
</comment>
<evidence type="ECO:0000313" key="1">
    <source>
        <dbReference type="EMBL" id="MBC5682177.1"/>
    </source>
</evidence>
<dbReference type="EMBL" id="JACOPE010000001">
    <property type="protein sequence ID" value="MBC5682177.1"/>
    <property type="molecule type" value="Genomic_DNA"/>
</dbReference>
<keyword evidence="2" id="KW-1185">Reference proteome</keyword>
<name>A0ABR7G420_9FIRM</name>
<gene>
    <name evidence="1" type="ORF">H8S40_01025</name>
</gene>
<evidence type="ECO:0000313" key="2">
    <source>
        <dbReference type="Proteomes" id="UP000631576"/>
    </source>
</evidence>
<reference evidence="1 2" key="1">
    <citation type="submission" date="2020-08" db="EMBL/GenBank/DDBJ databases">
        <title>Genome public.</title>
        <authorList>
            <person name="Liu C."/>
            <person name="Sun Q."/>
        </authorList>
    </citation>
    <scope>NUCLEOTIDE SEQUENCE [LARGE SCALE GENOMIC DNA]</scope>
    <source>
        <strain evidence="1 2">NSJ-13</strain>
    </source>
</reference>
<protein>
    <submittedName>
        <fullName evidence="1">Uncharacterized protein</fullName>
    </submittedName>
</protein>